<dbReference type="AlphaFoldDB" id="A0AA35CMW0"/>
<proteinExistence type="inferred from homology"/>
<keyword evidence="3" id="KW-1003">Cell membrane</keyword>
<evidence type="ECO:0000256" key="4">
    <source>
        <dbReference type="ARBA" id="ARBA00022692"/>
    </source>
</evidence>
<accession>A0AA35CMW0</accession>
<protein>
    <recommendedName>
        <fullName evidence="10">DUF350 domain-containing protein</fullName>
    </recommendedName>
</protein>
<comment type="similarity">
    <text evidence="2">Belongs to the UPF0719 family.</text>
</comment>
<keyword evidence="5 7" id="KW-1133">Transmembrane helix</keyword>
<feature type="transmembrane region" description="Helical" evidence="7">
    <location>
        <begin position="56"/>
        <end position="76"/>
    </location>
</feature>
<gene>
    <name evidence="8" type="ORF">caldi_31520</name>
</gene>
<dbReference type="KEGG" id="cmic:caldi_31520"/>
<feature type="transmembrane region" description="Helical" evidence="7">
    <location>
        <begin position="123"/>
        <end position="142"/>
    </location>
</feature>
<evidence type="ECO:0000313" key="8">
    <source>
        <dbReference type="EMBL" id="BDG62062.1"/>
    </source>
</evidence>
<evidence type="ECO:0000313" key="9">
    <source>
        <dbReference type="Proteomes" id="UP001163687"/>
    </source>
</evidence>
<evidence type="ECO:0008006" key="10">
    <source>
        <dbReference type="Google" id="ProtNLM"/>
    </source>
</evidence>
<dbReference type="RefSeq" id="WP_264842671.1">
    <property type="nucleotide sequence ID" value="NZ_AP025628.1"/>
</dbReference>
<name>A0AA35CMW0_9FIRM</name>
<evidence type="ECO:0000256" key="3">
    <source>
        <dbReference type="ARBA" id="ARBA00022475"/>
    </source>
</evidence>
<evidence type="ECO:0000256" key="2">
    <source>
        <dbReference type="ARBA" id="ARBA00005779"/>
    </source>
</evidence>
<reference evidence="8" key="1">
    <citation type="submission" date="2022-03" db="EMBL/GenBank/DDBJ databases">
        <title>Complete genome sequence of Caldinitratiruptor microaerophilus.</title>
        <authorList>
            <person name="Mukaiyama R."/>
            <person name="Nishiyama T."/>
            <person name="Ueda K."/>
        </authorList>
    </citation>
    <scope>NUCLEOTIDE SEQUENCE</scope>
    <source>
        <strain evidence="8">JCM 16183</strain>
    </source>
</reference>
<dbReference type="Proteomes" id="UP001163687">
    <property type="component" value="Chromosome"/>
</dbReference>
<dbReference type="Pfam" id="PF03994">
    <property type="entry name" value="DUF350"/>
    <property type="match status" value="1"/>
</dbReference>
<keyword evidence="9" id="KW-1185">Reference proteome</keyword>
<feature type="transmembrane region" description="Helical" evidence="7">
    <location>
        <begin position="82"/>
        <end position="103"/>
    </location>
</feature>
<evidence type="ECO:0000256" key="7">
    <source>
        <dbReference type="SAM" id="Phobius"/>
    </source>
</evidence>
<sequence length="143" mass="14894">MEVAAPPGILGVPWGAIGWTVLFAGTGMLLMLAAVIVFDLLSPVRVLRDVRAGNPAVGWTVAGLLVSTGIVMHSAMLHNSGWLQAVLYSALGIALEYAAFFLWELATPGWSLNRALEEGNTTVGIITCGLFIAIGLVVAGAFS</sequence>
<comment type="subcellular location">
    <subcellularLocation>
        <location evidence="1">Cell membrane</location>
        <topology evidence="1">Multi-pass membrane protein</topology>
    </subcellularLocation>
</comment>
<evidence type="ECO:0000256" key="6">
    <source>
        <dbReference type="ARBA" id="ARBA00023136"/>
    </source>
</evidence>
<feature type="transmembrane region" description="Helical" evidence="7">
    <location>
        <begin position="16"/>
        <end position="44"/>
    </location>
</feature>
<dbReference type="InterPro" id="IPR007140">
    <property type="entry name" value="DUF350"/>
</dbReference>
<organism evidence="8 9">
    <name type="scientific">Caldinitratiruptor microaerophilus</name>
    <dbReference type="NCBI Taxonomy" id="671077"/>
    <lineage>
        <taxon>Bacteria</taxon>
        <taxon>Bacillati</taxon>
        <taxon>Bacillota</taxon>
        <taxon>Clostridia</taxon>
        <taxon>Eubacteriales</taxon>
        <taxon>Symbiobacteriaceae</taxon>
        <taxon>Caldinitratiruptor</taxon>
    </lineage>
</organism>
<keyword evidence="6 7" id="KW-0472">Membrane</keyword>
<evidence type="ECO:0000256" key="5">
    <source>
        <dbReference type="ARBA" id="ARBA00022989"/>
    </source>
</evidence>
<keyword evidence="4 7" id="KW-0812">Transmembrane</keyword>
<dbReference type="PANTHER" id="PTHR40043:SF1">
    <property type="entry name" value="UPF0719 INNER MEMBRANE PROTEIN YJFL"/>
    <property type="match status" value="1"/>
</dbReference>
<evidence type="ECO:0000256" key="1">
    <source>
        <dbReference type="ARBA" id="ARBA00004651"/>
    </source>
</evidence>
<dbReference type="EMBL" id="AP025628">
    <property type="protein sequence ID" value="BDG62062.1"/>
    <property type="molecule type" value="Genomic_DNA"/>
</dbReference>
<dbReference type="GO" id="GO:0005886">
    <property type="term" value="C:plasma membrane"/>
    <property type="evidence" value="ECO:0007669"/>
    <property type="project" value="UniProtKB-SubCell"/>
</dbReference>
<dbReference type="PANTHER" id="PTHR40043">
    <property type="entry name" value="UPF0719 INNER MEMBRANE PROTEIN YJFL"/>
    <property type="match status" value="1"/>
</dbReference>